<comment type="caution">
    <text evidence="2">The sequence shown here is derived from an EMBL/GenBank/DDBJ whole genome shotgun (WGS) entry which is preliminary data.</text>
</comment>
<dbReference type="AlphaFoldDB" id="A0AAX1VUC3"/>
<protein>
    <submittedName>
        <fullName evidence="2">Uncharacterized protein</fullName>
    </submittedName>
</protein>
<gene>
    <name evidence="2" type="ORF">ALQ89_05956</name>
</gene>
<evidence type="ECO:0000313" key="2">
    <source>
        <dbReference type="EMBL" id="RML79915.1"/>
    </source>
</evidence>
<reference evidence="2 3" key="1">
    <citation type="submission" date="2018-08" db="EMBL/GenBank/DDBJ databases">
        <title>Recombination of ecologically and evolutionarily significant loci maintains genetic cohesion in the Pseudomonas syringae species complex.</title>
        <authorList>
            <person name="Dillon M."/>
            <person name="Thakur S."/>
            <person name="Almeida R.N.D."/>
            <person name="Weir B.S."/>
            <person name="Guttman D.S."/>
        </authorList>
    </citation>
    <scope>NUCLEOTIDE SEQUENCE [LARGE SCALE GENOMIC DNA]</scope>
    <source>
        <strain evidence="2 3">ICMP 2851</strain>
    </source>
</reference>
<dbReference type="EMBL" id="RBNX01000142">
    <property type="protein sequence ID" value="RML79915.1"/>
    <property type="molecule type" value="Genomic_DNA"/>
</dbReference>
<organism evidence="2 3">
    <name type="scientific">Pseudomonas amygdali pv. tabaci</name>
    <name type="common">Pseudomonas syringae pv. tabaci</name>
    <dbReference type="NCBI Taxonomy" id="322"/>
    <lineage>
        <taxon>Bacteria</taxon>
        <taxon>Pseudomonadati</taxon>
        <taxon>Pseudomonadota</taxon>
        <taxon>Gammaproteobacteria</taxon>
        <taxon>Pseudomonadales</taxon>
        <taxon>Pseudomonadaceae</taxon>
        <taxon>Pseudomonas</taxon>
        <taxon>Pseudomonas amygdali</taxon>
    </lineage>
</organism>
<sequence length="264" mass="27337">MSTRKCVTSIPSRANCRSPSKRNAVKGRPAGVILLAVFYGHFYLPGHSHSSGTQASIHLHLIDKQGISMRSFGFKAIVVCVALAACQSMVSVQAATKPQAAAPAAAAVQKASLLGGKLAFTIPAGYVQGEMPEIDAKAKAQGVTGALYTNAAEKRVLIVTETPMPMGVQASDNDGVVLDGLVTGILAQQSTGYKDFKKLGDKKIVKKNGLGVRQLDTSATMSDAQVLSTSIIAASGARAAVLNVVSNAKNPKEHAALVKAVIGE</sequence>
<accession>A0AAX1VUC3</accession>
<dbReference type="Proteomes" id="UP000280350">
    <property type="component" value="Unassembled WGS sequence"/>
</dbReference>
<feature type="region of interest" description="Disordered" evidence="1">
    <location>
        <begin position="1"/>
        <end position="22"/>
    </location>
</feature>
<proteinExistence type="predicted"/>
<evidence type="ECO:0000256" key="1">
    <source>
        <dbReference type="SAM" id="MobiDB-lite"/>
    </source>
</evidence>
<evidence type="ECO:0000313" key="3">
    <source>
        <dbReference type="Proteomes" id="UP000280350"/>
    </source>
</evidence>
<feature type="compositionally biased region" description="Polar residues" evidence="1">
    <location>
        <begin position="1"/>
        <end position="18"/>
    </location>
</feature>
<name>A0AAX1VUC3_PSEAJ</name>